<name>A0A6J6LM65_9ZZZZ</name>
<dbReference type="EMBL" id="CAEZWT010000011">
    <property type="protein sequence ID" value="CAB4661723.1"/>
    <property type="molecule type" value="Genomic_DNA"/>
</dbReference>
<evidence type="ECO:0000313" key="6">
    <source>
        <dbReference type="EMBL" id="CAB4875247.1"/>
    </source>
</evidence>
<keyword evidence="1" id="KW-0175">Coiled coil</keyword>
<feature type="domain" description="CT398-like coiled coil hairpin" evidence="3">
    <location>
        <begin position="14"/>
        <end position="192"/>
    </location>
</feature>
<dbReference type="AlphaFoldDB" id="A0A6J6LM65"/>
<feature type="domain" description="C4-type zinc ribbon" evidence="2">
    <location>
        <begin position="203"/>
        <end position="237"/>
    </location>
</feature>
<dbReference type="EMBL" id="CAFBLE010000014">
    <property type="protein sequence ID" value="CAB4875247.1"/>
    <property type="molecule type" value="Genomic_DNA"/>
</dbReference>
<dbReference type="Gene3D" id="1.10.287.1490">
    <property type="match status" value="1"/>
</dbReference>
<sequence length="242" mass="26591">MKANPSDQIQILDVQRMDLQITTLRNKAAALPEIAELLATTQRQAVVRDLSIAAQTEISDIKRELSRSESDVEQVVVRLEKDEKRLSDSSTSAKELEKLQHEVASLAGRRAELEEVELEIMMRIDSVKERLAQLVSEAEKLATQADEIHTRKHAALSAIESEIALLTAERQATVVTIEGALVDLYEKIRSGGGAGAAALRAGKCEGCHLPINSVELARMKTIASDEVVRCEECRCILVRGVN</sequence>
<accession>A0A6J6LM65</accession>
<evidence type="ECO:0000259" key="2">
    <source>
        <dbReference type="Pfam" id="PF02591"/>
    </source>
</evidence>
<dbReference type="EMBL" id="CAFBMV010000012">
    <property type="protein sequence ID" value="CAB4931291.1"/>
    <property type="molecule type" value="Genomic_DNA"/>
</dbReference>
<evidence type="ECO:0000256" key="1">
    <source>
        <dbReference type="SAM" id="Coils"/>
    </source>
</evidence>
<dbReference type="InterPro" id="IPR056003">
    <property type="entry name" value="CT398_CC_hairpin"/>
</dbReference>
<dbReference type="InterPro" id="IPR003743">
    <property type="entry name" value="Zf-RING_7"/>
</dbReference>
<dbReference type="EMBL" id="CAEZZC010000006">
    <property type="protein sequence ID" value="CAB4748013.1"/>
    <property type="molecule type" value="Genomic_DNA"/>
</dbReference>
<gene>
    <name evidence="4" type="ORF">UFOPK2289_00561</name>
    <name evidence="5" type="ORF">UFOPK2822_00628</name>
    <name evidence="6" type="ORF">UFOPK3346_01288</name>
    <name evidence="7" type="ORF">UFOPK3670_01300</name>
</gene>
<dbReference type="Pfam" id="PF24481">
    <property type="entry name" value="CT398_CC"/>
    <property type="match status" value="1"/>
</dbReference>
<reference evidence="4" key="1">
    <citation type="submission" date="2020-05" db="EMBL/GenBank/DDBJ databases">
        <authorList>
            <person name="Chiriac C."/>
            <person name="Salcher M."/>
            <person name="Ghai R."/>
            <person name="Kavagutti S V."/>
        </authorList>
    </citation>
    <scope>NUCLEOTIDE SEQUENCE</scope>
</reference>
<protein>
    <submittedName>
        <fullName evidence="4">Unannotated protein</fullName>
    </submittedName>
</protein>
<evidence type="ECO:0000313" key="7">
    <source>
        <dbReference type="EMBL" id="CAB4931291.1"/>
    </source>
</evidence>
<evidence type="ECO:0000313" key="5">
    <source>
        <dbReference type="EMBL" id="CAB4748013.1"/>
    </source>
</evidence>
<proteinExistence type="predicted"/>
<evidence type="ECO:0000313" key="4">
    <source>
        <dbReference type="EMBL" id="CAB4661723.1"/>
    </source>
</evidence>
<organism evidence="4">
    <name type="scientific">freshwater metagenome</name>
    <dbReference type="NCBI Taxonomy" id="449393"/>
    <lineage>
        <taxon>unclassified sequences</taxon>
        <taxon>metagenomes</taxon>
        <taxon>ecological metagenomes</taxon>
    </lineage>
</organism>
<dbReference type="Pfam" id="PF02591">
    <property type="entry name" value="Zn_ribbon_9"/>
    <property type="match status" value="1"/>
</dbReference>
<feature type="coiled-coil region" evidence="1">
    <location>
        <begin position="79"/>
        <end position="144"/>
    </location>
</feature>
<evidence type="ECO:0000259" key="3">
    <source>
        <dbReference type="Pfam" id="PF24481"/>
    </source>
</evidence>